<keyword evidence="1" id="KW-0238">DNA-binding</keyword>
<organism evidence="4 5">
    <name type="scientific">Sphaerosporella brunnea</name>
    <dbReference type="NCBI Taxonomy" id="1250544"/>
    <lineage>
        <taxon>Eukaryota</taxon>
        <taxon>Fungi</taxon>
        <taxon>Dikarya</taxon>
        <taxon>Ascomycota</taxon>
        <taxon>Pezizomycotina</taxon>
        <taxon>Pezizomycetes</taxon>
        <taxon>Pezizales</taxon>
        <taxon>Pyronemataceae</taxon>
        <taxon>Sphaerosporella</taxon>
    </lineage>
</organism>
<evidence type="ECO:0000259" key="3">
    <source>
        <dbReference type="PROSITE" id="PS51253"/>
    </source>
</evidence>
<evidence type="ECO:0000256" key="1">
    <source>
        <dbReference type="ARBA" id="ARBA00023125"/>
    </source>
</evidence>
<feature type="domain" description="HTH CENPB-type" evidence="3">
    <location>
        <begin position="36"/>
        <end position="105"/>
    </location>
</feature>
<gene>
    <name evidence="4" type="ORF">FN846DRAFT_907120</name>
</gene>
<dbReference type="Proteomes" id="UP000326924">
    <property type="component" value="Unassembled WGS sequence"/>
</dbReference>
<dbReference type="AlphaFoldDB" id="A0A5J5EX52"/>
<reference evidence="4 5" key="1">
    <citation type="submission" date="2019-09" db="EMBL/GenBank/DDBJ databases">
        <title>Draft genome of the ectomycorrhizal ascomycete Sphaerosporella brunnea.</title>
        <authorList>
            <consortium name="DOE Joint Genome Institute"/>
            <person name="Benucci G.M."/>
            <person name="Marozzi G."/>
            <person name="Antonielli L."/>
            <person name="Sanchez S."/>
            <person name="Marco P."/>
            <person name="Wang X."/>
            <person name="Falini L.B."/>
            <person name="Barry K."/>
            <person name="Haridas S."/>
            <person name="Lipzen A."/>
            <person name="Labutti K."/>
            <person name="Grigoriev I.V."/>
            <person name="Murat C."/>
            <person name="Martin F."/>
            <person name="Albertini E."/>
            <person name="Donnini D."/>
            <person name="Bonito G."/>
        </authorList>
    </citation>
    <scope>NUCLEOTIDE SEQUENCE [LARGE SCALE GENOMIC DNA]</scope>
    <source>
        <strain evidence="4 5">Sb_GMNB300</strain>
    </source>
</reference>
<evidence type="ECO:0000256" key="2">
    <source>
        <dbReference type="SAM" id="MobiDB-lite"/>
    </source>
</evidence>
<comment type="caution">
    <text evidence="4">The sequence shown here is derived from an EMBL/GenBank/DDBJ whole genome shotgun (WGS) entry which is preliminary data.</text>
</comment>
<sequence>MPKSKERSAVTKNNLEEHHPMGSMTATEGTEGGQGSRRTGGQTFSPAAEKAIVRWLEKLDELGFVVKLAKDVQNRQVQMQEDHKNVMVRNWATRFLDRHDSLAAQFASRLDHQQAPASDPDTLPPARQAHKSR</sequence>
<evidence type="ECO:0000313" key="4">
    <source>
        <dbReference type="EMBL" id="KAA8906168.1"/>
    </source>
</evidence>
<feature type="compositionally biased region" description="Basic and acidic residues" evidence="2">
    <location>
        <begin position="1"/>
        <end position="20"/>
    </location>
</feature>
<dbReference type="InParanoid" id="A0A5J5EX52"/>
<dbReference type="InterPro" id="IPR006600">
    <property type="entry name" value="HTH_CenpB_DNA-bd_dom"/>
</dbReference>
<feature type="region of interest" description="Disordered" evidence="2">
    <location>
        <begin position="108"/>
        <end position="133"/>
    </location>
</feature>
<protein>
    <recommendedName>
        <fullName evidence="3">HTH CENPB-type domain-containing protein</fullName>
    </recommendedName>
</protein>
<keyword evidence="5" id="KW-1185">Reference proteome</keyword>
<dbReference type="EMBL" id="VXIS01000091">
    <property type="protein sequence ID" value="KAA8906168.1"/>
    <property type="molecule type" value="Genomic_DNA"/>
</dbReference>
<feature type="region of interest" description="Disordered" evidence="2">
    <location>
        <begin position="1"/>
        <end position="45"/>
    </location>
</feature>
<evidence type="ECO:0000313" key="5">
    <source>
        <dbReference type="Proteomes" id="UP000326924"/>
    </source>
</evidence>
<proteinExistence type="predicted"/>
<dbReference type="GO" id="GO:0003677">
    <property type="term" value="F:DNA binding"/>
    <property type="evidence" value="ECO:0007669"/>
    <property type="project" value="UniProtKB-KW"/>
</dbReference>
<name>A0A5J5EX52_9PEZI</name>
<accession>A0A5J5EX52</accession>
<dbReference type="PROSITE" id="PS51253">
    <property type="entry name" value="HTH_CENPB"/>
    <property type="match status" value="1"/>
</dbReference>